<feature type="transmembrane region" description="Helical" evidence="2">
    <location>
        <begin position="53"/>
        <end position="71"/>
    </location>
</feature>
<evidence type="ECO:0000256" key="2">
    <source>
        <dbReference type="SAM" id="Phobius"/>
    </source>
</evidence>
<sequence>MSSSSVGWNRNPGITTSSSCASPQPSPSLQPPPPPPAAAAAAAPWPFSCLPLMASYCFCSFLSVALLRISICRCLACSLDRAGGSS</sequence>
<feature type="compositionally biased region" description="Polar residues" evidence="1">
    <location>
        <begin position="1"/>
        <end position="16"/>
    </location>
</feature>
<evidence type="ECO:0000313" key="3">
    <source>
        <dbReference type="EMBL" id="JAE35190.1"/>
    </source>
</evidence>
<proteinExistence type="predicted"/>
<feature type="compositionally biased region" description="Pro residues" evidence="1">
    <location>
        <begin position="24"/>
        <end position="37"/>
    </location>
</feature>
<organism evidence="3">
    <name type="scientific">Arundo donax</name>
    <name type="common">Giant reed</name>
    <name type="synonym">Donax arundinaceus</name>
    <dbReference type="NCBI Taxonomy" id="35708"/>
    <lineage>
        <taxon>Eukaryota</taxon>
        <taxon>Viridiplantae</taxon>
        <taxon>Streptophyta</taxon>
        <taxon>Embryophyta</taxon>
        <taxon>Tracheophyta</taxon>
        <taxon>Spermatophyta</taxon>
        <taxon>Magnoliopsida</taxon>
        <taxon>Liliopsida</taxon>
        <taxon>Poales</taxon>
        <taxon>Poaceae</taxon>
        <taxon>PACMAD clade</taxon>
        <taxon>Arundinoideae</taxon>
        <taxon>Arundineae</taxon>
        <taxon>Arundo</taxon>
    </lineage>
</organism>
<keyword evidence="2" id="KW-1133">Transmembrane helix</keyword>
<name>A0A0A9HDF7_ARUDO</name>
<keyword evidence="2" id="KW-0472">Membrane</keyword>
<accession>A0A0A9HDF7</accession>
<keyword evidence="2" id="KW-0812">Transmembrane</keyword>
<reference evidence="3" key="1">
    <citation type="submission" date="2014-09" db="EMBL/GenBank/DDBJ databases">
        <authorList>
            <person name="Magalhaes I.L.F."/>
            <person name="Oliveira U."/>
            <person name="Santos F.R."/>
            <person name="Vidigal T.H.D.A."/>
            <person name="Brescovit A.D."/>
            <person name="Santos A.J."/>
        </authorList>
    </citation>
    <scope>NUCLEOTIDE SEQUENCE</scope>
    <source>
        <tissue evidence="3">Shoot tissue taken approximately 20 cm above the soil surface</tissue>
    </source>
</reference>
<evidence type="ECO:0000256" key="1">
    <source>
        <dbReference type="SAM" id="MobiDB-lite"/>
    </source>
</evidence>
<reference evidence="3" key="2">
    <citation type="journal article" date="2015" name="Data Brief">
        <title>Shoot transcriptome of the giant reed, Arundo donax.</title>
        <authorList>
            <person name="Barrero R.A."/>
            <person name="Guerrero F.D."/>
            <person name="Moolhuijzen P."/>
            <person name="Goolsby J.A."/>
            <person name="Tidwell J."/>
            <person name="Bellgard S.E."/>
            <person name="Bellgard M.I."/>
        </authorList>
    </citation>
    <scope>NUCLEOTIDE SEQUENCE</scope>
    <source>
        <tissue evidence="3">Shoot tissue taken approximately 20 cm above the soil surface</tissue>
    </source>
</reference>
<dbReference type="AlphaFoldDB" id="A0A0A9HDF7"/>
<feature type="region of interest" description="Disordered" evidence="1">
    <location>
        <begin position="1"/>
        <end position="41"/>
    </location>
</feature>
<dbReference type="EMBL" id="GBRH01162706">
    <property type="protein sequence ID" value="JAE35190.1"/>
    <property type="molecule type" value="Transcribed_RNA"/>
</dbReference>
<protein>
    <submittedName>
        <fullName evidence="3">Uncharacterized protein</fullName>
    </submittedName>
</protein>